<dbReference type="EMBL" id="JADBGQ010000002">
    <property type="protein sequence ID" value="KAG5410817.1"/>
    <property type="molecule type" value="Genomic_DNA"/>
</dbReference>
<gene>
    <name evidence="1" type="primary">A02p036340.1_BraROA</name>
    <name evidence="1" type="ORF">IGI04_007136</name>
</gene>
<comment type="caution">
    <text evidence="1">The sequence shown here is derived from an EMBL/GenBank/DDBJ whole genome shotgun (WGS) entry which is preliminary data.</text>
</comment>
<proteinExistence type="predicted"/>
<dbReference type="Proteomes" id="UP000823674">
    <property type="component" value="Chromosome A02"/>
</dbReference>
<keyword evidence="2" id="KW-1185">Reference proteome</keyword>
<accession>A0ABQ7NIW0</accession>
<reference evidence="1 2" key="1">
    <citation type="submission" date="2021-03" db="EMBL/GenBank/DDBJ databases">
        <authorList>
            <person name="King G.J."/>
            <person name="Bancroft I."/>
            <person name="Baten A."/>
            <person name="Bloomfield J."/>
            <person name="Borpatragohain P."/>
            <person name="He Z."/>
            <person name="Irish N."/>
            <person name="Irwin J."/>
            <person name="Liu K."/>
            <person name="Mauleon R.P."/>
            <person name="Moore J."/>
            <person name="Morris R."/>
            <person name="Ostergaard L."/>
            <person name="Wang B."/>
            <person name="Wells R."/>
        </authorList>
    </citation>
    <scope>NUCLEOTIDE SEQUENCE [LARGE SCALE GENOMIC DNA]</scope>
    <source>
        <strain evidence="1">R-o-18</strain>
        <tissue evidence="1">Leaf</tissue>
    </source>
</reference>
<evidence type="ECO:0000313" key="2">
    <source>
        <dbReference type="Proteomes" id="UP000823674"/>
    </source>
</evidence>
<organism evidence="1 2">
    <name type="scientific">Brassica rapa subsp. trilocularis</name>
    <dbReference type="NCBI Taxonomy" id="1813537"/>
    <lineage>
        <taxon>Eukaryota</taxon>
        <taxon>Viridiplantae</taxon>
        <taxon>Streptophyta</taxon>
        <taxon>Embryophyta</taxon>
        <taxon>Tracheophyta</taxon>
        <taxon>Spermatophyta</taxon>
        <taxon>Magnoliopsida</taxon>
        <taxon>eudicotyledons</taxon>
        <taxon>Gunneridae</taxon>
        <taxon>Pentapetalae</taxon>
        <taxon>rosids</taxon>
        <taxon>malvids</taxon>
        <taxon>Brassicales</taxon>
        <taxon>Brassicaceae</taxon>
        <taxon>Brassiceae</taxon>
        <taxon>Brassica</taxon>
    </lineage>
</organism>
<protein>
    <submittedName>
        <fullName evidence="1">Uncharacterized protein</fullName>
    </submittedName>
</protein>
<name>A0ABQ7NIW0_BRACM</name>
<sequence length="70" mass="8213">MHNLHMRVRCLDIDGYLPLSFELYFQYHWFEVNPTVRSEVIPILLESGTSALRDEAVEEANGLKLLVLYF</sequence>
<evidence type="ECO:0000313" key="1">
    <source>
        <dbReference type="EMBL" id="KAG5410817.1"/>
    </source>
</evidence>